<name>A0A2K3KKL4_TRIPR</name>
<evidence type="ECO:0000313" key="1">
    <source>
        <dbReference type="EMBL" id="PNX66845.1"/>
    </source>
</evidence>
<organism evidence="1 2">
    <name type="scientific">Trifolium pratense</name>
    <name type="common">Red clover</name>
    <dbReference type="NCBI Taxonomy" id="57577"/>
    <lineage>
        <taxon>Eukaryota</taxon>
        <taxon>Viridiplantae</taxon>
        <taxon>Streptophyta</taxon>
        <taxon>Embryophyta</taxon>
        <taxon>Tracheophyta</taxon>
        <taxon>Spermatophyta</taxon>
        <taxon>Magnoliopsida</taxon>
        <taxon>eudicotyledons</taxon>
        <taxon>Gunneridae</taxon>
        <taxon>Pentapetalae</taxon>
        <taxon>rosids</taxon>
        <taxon>fabids</taxon>
        <taxon>Fabales</taxon>
        <taxon>Fabaceae</taxon>
        <taxon>Papilionoideae</taxon>
        <taxon>50 kb inversion clade</taxon>
        <taxon>NPAAA clade</taxon>
        <taxon>Hologalegina</taxon>
        <taxon>IRL clade</taxon>
        <taxon>Trifolieae</taxon>
        <taxon>Trifolium</taxon>
    </lineage>
</organism>
<reference evidence="1 2" key="2">
    <citation type="journal article" date="2017" name="Front. Plant Sci.">
        <title>Gene Classification and Mining of Molecular Markers Useful in Red Clover (Trifolium pratense) Breeding.</title>
        <authorList>
            <person name="Istvanek J."/>
            <person name="Dluhosova J."/>
            <person name="Dluhos P."/>
            <person name="Patkova L."/>
            <person name="Nedelnik J."/>
            <person name="Repkova J."/>
        </authorList>
    </citation>
    <scope>NUCLEOTIDE SEQUENCE [LARGE SCALE GENOMIC DNA]</scope>
    <source>
        <strain evidence="2">cv. Tatra</strain>
        <tissue evidence="1">Young leaves</tissue>
    </source>
</reference>
<feature type="non-terminal residue" evidence="1">
    <location>
        <position position="1"/>
    </location>
</feature>
<dbReference type="AlphaFoldDB" id="A0A2K3KKL4"/>
<dbReference type="PANTHER" id="PTHR33116:SF78">
    <property type="entry name" value="OS12G0587133 PROTEIN"/>
    <property type="match status" value="1"/>
</dbReference>
<protein>
    <submittedName>
        <fullName evidence="1">Ribonuclease H</fullName>
    </submittedName>
</protein>
<dbReference type="STRING" id="57577.A0A2K3KKL4"/>
<accession>A0A2K3KKL4</accession>
<dbReference type="EMBL" id="ASHM01100270">
    <property type="protein sequence ID" value="PNX66845.1"/>
    <property type="molecule type" value="Genomic_DNA"/>
</dbReference>
<sequence length="156" mass="17260">ERGLRQGDPLSPFLFLLAAEGLHVLMEAMEERNLFTGDNVGELAPVNFHKSMLVGVNIPDSWLGEAASALCCRVGKILFLYLGLPIGSDPRRLGFWELVLDRLKNRLSGWRIRFLSFGGRLVLLKSVLTSLLVYALSFFKSPSGVWRSRGEAVAGV</sequence>
<dbReference type="PANTHER" id="PTHR33116">
    <property type="entry name" value="REVERSE TRANSCRIPTASE ZINC-BINDING DOMAIN-CONTAINING PROTEIN-RELATED-RELATED"/>
    <property type="match status" value="1"/>
</dbReference>
<dbReference type="Proteomes" id="UP000236291">
    <property type="component" value="Unassembled WGS sequence"/>
</dbReference>
<reference evidence="1 2" key="1">
    <citation type="journal article" date="2014" name="Am. J. Bot.">
        <title>Genome assembly and annotation for red clover (Trifolium pratense; Fabaceae).</title>
        <authorList>
            <person name="Istvanek J."/>
            <person name="Jaros M."/>
            <person name="Krenek A."/>
            <person name="Repkova J."/>
        </authorList>
    </citation>
    <scope>NUCLEOTIDE SEQUENCE [LARGE SCALE GENOMIC DNA]</scope>
    <source>
        <strain evidence="2">cv. Tatra</strain>
        <tissue evidence="1">Young leaves</tissue>
    </source>
</reference>
<proteinExistence type="predicted"/>
<gene>
    <name evidence="1" type="ORF">L195_g055310</name>
</gene>
<comment type="caution">
    <text evidence="1">The sequence shown here is derived from an EMBL/GenBank/DDBJ whole genome shotgun (WGS) entry which is preliminary data.</text>
</comment>
<evidence type="ECO:0000313" key="2">
    <source>
        <dbReference type="Proteomes" id="UP000236291"/>
    </source>
</evidence>